<comment type="caution">
    <text evidence="2">The sequence shown here is derived from an EMBL/GenBank/DDBJ whole genome shotgun (WGS) entry which is preliminary data.</text>
</comment>
<evidence type="ECO:0000313" key="3">
    <source>
        <dbReference type="Proteomes" id="UP000324748"/>
    </source>
</evidence>
<feature type="region of interest" description="Disordered" evidence="1">
    <location>
        <begin position="1"/>
        <end position="69"/>
    </location>
</feature>
<accession>A0A5B0NPF1</accession>
<organism evidence="2 3">
    <name type="scientific">Puccinia graminis f. sp. tritici</name>
    <dbReference type="NCBI Taxonomy" id="56615"/>
    <lineage>
        <taxon>Eukaryota</taxon>
        <taxon>Fungi</taxon>
        <taxon>Dikarya</taxon>
        <taxon>Basidiomycota</taxon>
        <taxon>Pucciniomycotina</taxon>
        <taxon>Pucciniomycetes</taxon>
        <taxon>Pucciniales</taxon>
        <taxon>Pucciniaceae</taxon>
        <taxon>Puccinia</taxon>
    </lineage>
</organism>
<keyword evidence="3" id="KW-1185">Reference proteome</keyword>
<protein>
    <submittedName>
        <fullName evidence="2">Uncharacterized protein</fullName>
    </submittedName>
</protein>
<evidence type="ECO:0000256" key="1">
    <source>
        <dbReference type="SAM" id="MobiDB-lite"/>
    </source>
</evidence>
<dbReference type="Proteomes" id="UP000324748">
    <property type="component" value="Unassembled WGS sequence"/>
</dbReference>
<reference evidence="2 3" key="1">
    <citation type="submission" date="2019-05" db="EMBL/GenBank/DDBJ databases">
        <title>Emergence of the Ug99 lineage of the wheat stem rust pathogen through somatic hybridization.</title>
        <authorList>
            <person name="Li F."/>
            <person name="Upadhyaya N.M."/>
            <person name="Sperschneider J."/>
            <person name="Matny O."/>
            <person name="Nguyen-Phuc H."/>
            <person name="Mago R."/>
            <person name="Raley C."/>
            <person name="Miller M.E."/>
            <person name="Silverstein K.A.T."/>
            <person name="Henningsen E."/>
            <person name="Hirsch C.D."/>
            <person name="Visser B."/>
            <person name="Pretorius Z.A."/>
            <person name="Steffenson B.J."/>
            <person name="Schwessinger B."/>
            <person name="Dodds P.N."/>
            <person name="Figueroa M."/>
        </authorList>
    </citation>
    <scope>NUCLEOTIDE SEQUENCE [LARGE SCALE GENOMIC DNA]</scope>
    <source>
        <strain evidence="2">21-0</strain>
    </source>
</reference>
<feature type="compositionally biased region" description="Polar residues" evidence="1">
    <location>
        <begin position="45"/>
        <end position="56"/>
    </location>
</feature>
<proteinExistence type="predicted"/>
<dbReference type="EMBL" id="VSWC01000092">
    <property type="protein sequence ID" value="KAA1091145.1"/>
    <property type="molecule type" value="Genomic_DNA"/>
</dbReference>
<sequence length="69" mass="7473">MITRKNATADNIHPLADPEAILKAGNTEKKRNTQNQSRPIAPLPLTSNTISETMSETIPPPRGQEQPAA</sequence>
<evidence type="ECO:0000313" key="2">
    <source>
        <dbReference type="EMBL" id="KAA1091145.1"/>
    </source>
</evidence>
<gene>
    <name evidence="2" type="ORF">PGT21_027053</name>
</gene>
<dbReference type="AlphaFoldDB" id="A0A5B0NPF1"/>
<name>A0A5B0NPF1_PUCGR</name>